<sequence length="115" mass="12959">MDRPNHYLVGGGYGGAGLLALFTMHYEFRRLTIIFQHGFGDEYLLMAHQVEGKPLEAFRRRSHEVKGNPTHPVSSSTNFRPVVHSAPAHSEFALNSVPPASRISKERHLILVREI</sequence>
<evidence type="ECO:0000313" key="2">
    <source>
        <dbReference type="EMBL" id="CAK9882060.1"/>
    </source>
</evidence>
<evidence type="ECO:0000313" key="3">
    <source>
        <dbReference type="Proteomes" id="UP001497522"/>
    </source>
</evidence>
<name>A0ABP1C1H1_9BRYO</name>
<reference evidence="2" key="1">
    <citation type="submission" date="2024-03" db="EMBL/GenBank/DDBJ databases">
        <authorList>
            <consortium name="ELIXIR-Norway"/>
            <consortium name="Elixir Norway"/>
        </authorList>
    </citation>
    <scope>NUCLEOTIDE SEQUENCE</scope>
</reference>
<gene>
    <name evidence="2" type="ORF">CSSPJE1EN2_LOCUS23416</name>
</gene>
<organism evidence="2 3">
    <name type="scientific">Sphagnum jensenii</name>
    <dbReference type="NCBI Taxonomy" id="128206"/>
    <lineage>
        <taxon>Eukaryota</taxon>
        <taxon>Viridiplantae</taxon>
        <taxon>Streptophyta</taxon>
        <taxon>Embryophyta</taxon>
        <taxon>Bryophyta</taxon>
        <taxon>Sphagnophytina</taxon>
        <taxon>Sphagnopsida</taxon>
        <taxon>Sphagnales</taxon>
        <taxon>Sphagnaceae</taxon>
        <taxon>Sphagnum</taxon>
    </lineage>
</organism>
<dbReference type="EMBL" id="OZ023709">
    <property type="protein sequence ID" value="CAK9882060.1"/>
    <property type="molecule type" value="Genomic_DNA"/>
</dbReference>
<proteinExistence type="predicted"/>
<feature type="transmembrane region" description="Helical" evidence="1">
    <location>
        <begin position="6"/>
        <end position="26"/>
    </location>
</feature>
<keyword evidence="1" id="KW-0812">Transmembrane</keyword>
<dbReference type="Proteomes" id="UP001497522">
    <property type="component" value="Chromosome 8"/>
</dbReference>
<protein>
    <submittedName>
        <fullName evidence="2">Uncharacterized protein</fullName>
    </submittedName>
</protein>
<keyword evidence="3" id="KW-1185">Reference proteome</keyword>
<keyword evidence="1" id="KW-0472">Membrane</keyword>
<keyword evidence="1" id="KW-1133">Transmembrane helix</keyword>
<evidence type="ECO:0000256" key="1">
    <source>
        <dbReference type="SAM" id="Phobius"/>
    </source>
</evidence>
<accession>A0ABP1C1H1</accession>